<sequence>MSNNYYQTPITKDNVQCCYTTIRNKQCKNKASEYDKCTYHNNRINNIINSDVCRKLVFDECEANIFVKQDELNGTFINIFNKCKDIATNHNHNIYYCDQHAINYKYEIPEDCVICSETISYDKEIPLQCGHWFHLNCLKQYDKIQCPMCRTTYKSKEIRMIFNMVTILFQECDNNNIEFYLLIPLNIVENEKYGLLFVEILYMEIVMLYRSLNLQYTTEIINKVMVNMLKNEEYLNISYKVFNMFEQNVENGVVTSYILNNEIDFDTDNEHSLTYDRFQEIIENLYHS</sequence>
<dbReference type="InterPro" id="IPR013083">
    <property type="entry name" value="Znf_RING/FYVE/PHD"/>
</dbReference>
<name>A0A6C0I6D0_9ZZZZ</name>
<dbReference type="SUPFAM" id="SSF57850">
    <property type="entry name" value="RING/U-box"/>
    <property type="match status" value="1"/>
</dbReference>
<organism evidence="2">
    <name type="scientific">viral metagenome</name>
    <dbReference type="NCBI Taxonomy" id="1070528"/>
    <lineage>
        <taxon>unclassified sequences</taxon>
        <taxon>metagenomes</taxon>
        <taxon>organismal metagenomes</taxon>
    </lineage>
</organism>
<dbReference type="PROSITE" id="PS50089">
    <property type="entry name" value="ZF_RING_2"/>
    <property type="match status" value="1"/>
</dbReference>
<evidence type="ECO:0000259" key="1">
    <source>
        <dbReference type="PROSITE" id="PS50089"/>
    </source>
</evidence>
<evidence type="ECO:0000313" key="2">
    <source>
        <dbReference type="EMBL" id="QHT88150.1"/>
    </source>
</evidence>
<dbReference type="SMART" id="SM00184">
    <property type="entry name" value="RING"/>
    <property type="match status" value="1"/>
</dbReference>
<proteinExistence type="predicted"/>
<dbReference type="AlphaFoldDB" id="A0A6C0I6D0"/>
<protein>
    <recommendedName>
        <fullName evidence="1">RING-type domain-containing protein</fullName>
    </recommendedName>
</protein>
<dbReference type="Gene3D" id="3.30.40.10">
    <property type="entry name" value="Zinc/RING finger domain, C3HC4 (zinc finger)"/>
    <property type="match status" value="1"/>
</dbReference>
<reference evidence="2" key="1">
    <citation type="journal article" date="2020" name="Nature">
        <title>Giant virus diversity and host interactions through global metagenomics.</title>
        <authorList>
            <person name="Schulz F."/>
            <person name="Roux S."/>
            <person name="Paez-Espino D."/>
            <person name="Jungbluth S."/>
            <person name="Walsh D.A."/>
            <person name="Denef V.J."/>
            <person name="McMahon K.D."/>
            <person name="Konstantinidis K.T."/>
            <person name="Eloe-Fadrosh E.A."/>
            <person name="Kyrpides N.C."/>
            <person name="Woyke T."/>
        </authorList>
    </citation>
    <scope>NUCLEOTIDE SEQUENCE</scope>
    <source>
        <strain evidence="2">GVMAG-M-3300023184-24</strain>
    </source>
</reference>
<dbReference type="InterPro" id="IPR001841">
    <property type="entry name" value="Znf_RING"/>
</dbReference>
<feature type="domain" description="RING-type" evidence="1">
    <location>
        <begin position="112"/>
        <end position="150"/>
    </location>
</feature>
<dbReference type="Pfam" id="PF13639">
    <property type="entry name" value="zf-RING_2"/>
    <property type="match status" value="1"/>
</dbReference>
<accession>A0A6C0I6D0</accession>
<dbReference type="EMBL" id="MN740110">
    <property type="protein sequence ID" value="QHT88150.1"/>
    <property type="molecule type" value="Genomic_DNA"/>
</dbReference>